<feature type="region of interest" description="Disordered" evidence="3">
    <location>
        <begin position="82"/>
        <end position="104"/>
    </location>
</feature>
<dbReference type="PROSITE" id="PS50102">
    <property type="entry name" value="RRM"/>
    <property type="match status" value="2"/>
</dbReference>
<evidence type="ECO:0000256" key="3">
    <source>
        <dbReference type="SAM" id="MobiDB-lite"/>
    </source>
</evidence>
<feature type="compositionally biased region" description="Basic and acidic residues" evidence="3">
    <location>
        <begin position="287"/>
        <end position="301"/>
    </location>
</feature>
<dbReference type="Pfam" id="PF00076">
    <property type="entry name" value="RRM_1"/>
    <property type="match status" value="2"/>
</dbReference>
<dbReference type="InterPro" id="IPR000504">
    <property type="entry name" value="RRM_dom"/>
</dbReference>
<keyword evidence="6" id="KW-1185">Reference proteome</keyword>
<evidence type="ECO:0000256" key="1">
    <source>
        <dbReference type="ARBA" id="ARBA00022884"/>
    </source>
</evidence>
<evidence type="ECO:0000256" key="2">
    <source>
        <dbReference type="PROSITE-ProRule" id="PRU00176"/>
    </source>
</evidence>
<dbReference type="GO" id="GO:0003729">
    <property type="term" value="F:mRNA binding"/>
    <property type="evidence" value="ECO:0007669"/>
    <property type="project" value="TreeGrafter"/>
</dbReference>
<organism evidence="5 6">
    <name type="scientific">Dipteronia dyeriana</name>
    <dbReference type="NCBI Taxonomy" id="168575"/>
    <lineage>
        <taxon>Eukaryota</taxon>
        <taxon>Viridiplantae</taxon>
        <taxon>Streptophyta</taxon>
        <taxon>Embryophyta</taxon>
        <taxon>Tracheophyta</taxon>
        <taxon>Spermatophyta</taxon>
        <taxon>Magnoliopsida</taxon>
        <taxon>eudicotyledons</taxon>
        <taxon>Gunneridae</taxon>
        <taxon>Pentapetalae</taxon>
        <taxon>rosids</taxon>
        <taxon>malvids</taxon>
        <taxon>Sapindales</taxon>
        <taxon>Sapindaceae</taxon>
        <taxon>Hippocastanoideae</taxon>
        <taxon>Acereae</taxon>
        <taxon>Dipteronia</taxon>
    </lineage>
</organism>
<proteinExistence type="predicted"/>
<dbReference type="GO" id="GO:1901259">
    <property type="term" value="P:chloroplast rRNA processing"/>
    <property type="evidence" value="ECO:0007669"/>
    <property type="project" value="TreeGrafter"/>
</dbReference>
<keyword evidence="1 2" id="KW-0694">RNA-binding</keyword>
<dbReference type="SMART" id="SM00360">
    <property type="entry name" value="RRM"/>
    <property type="match status" value="2"/>
</dbReference>
<dbReference type="Proteomes" id="UP001280121">
    <property type="component" value="Unassembled WGS sequence"/>
</dbReference>
<dbReference type="GO" id="GO:0009535">
    <property type="term" value="C:chloroplast thylakoid membrane"/>
    <property type="evidence" value="ECO:0007669"/>
    <property type="project" value="TreeGrafter"/>
</dbReference>
<accession>A0AAD9TYZ7</accession>
<dbReference type="SUPFAM" id="SSF54928">
    <property type="entry name" value="RNA-binding domain, RBD"/>
    <property type="match status" value="2"/>
</dbReference>
<name>A0AAD9TYZ7_9ROSI</name>
<dbReference type="AlphaFoldDB" id="A0AAD9TYZ7"/>
<sequence>MAMALLRLNCFPSNTYLSTEQQQLHLSPVLYLHKPQNLQNNNNNNNNNLSLSWSLSRSHTFPVKPKRLGHFIFHVSSATTQNPVVDSSSSTETANSEQNEELSKDRLIAQNVPWTSTAEDIRALFEKHGTVLDVELSMHNKTRNRGLAFVTMGSPEEALAALNNLESYEFEGRTLKVNYAKPKKKNPAAPPVKPKPITFNLFVANLSFEARAKDLKEFFISEGYNIYSAEVVFHSNPRRSSGYGFVSFKTKKEADTALSAFEGKMFMGRPLRVAPSKQFVKVRPQEGLHSDDGLADLHSDAEEVETANEN</sequence>
<feature type="domain" description="RRM" evidence="4">
    <location>
        <begin position="105"/>
        <end position="182"/>
    </location>
</feature>
<dbReference type="EMBL" id="JANJYI010000006">
    <property type="protein sequence ID" value="KAK2644825.1"/>
    <property type="molecule type" value="Genomic_DNA"/>
</dbReference>
<dbReference type="PANTHER" id="PTHR48025">
    <property type="entry name" value="OS02G0815200 PROTEIN"/>
    <property type="match status" value="1"/>
</dbReference>
<feature type="region of interest" description="Disordered" evidence="3">
    <location>
        <begin position="287"/>
        <end position="310"/>
    </location>
</feature>
<protein>
    <recommendedName>
        <fullName evidence="4">RRM domain-containing protein</fullName>
    </recommendedName>
</protein>
<evidence type="ECO:0000259" key="4">
    <source>
        <dbReference type="PROSITE" id="PS50102"/>
    </source>
</evidence>
<dbReference type="InterPro" id="IPR035979">
    <property type="entry name" value="RBD_domain_sf"/>
</dbReference>
<evidence type="ECO:0000313" key="6">
    <source>
        <dbReference type="Proteomes" id="UP001280121"/>
    </source>
</evidence>
<dbReference type="InterPro" id="IPR012677">
    <property type="entry name" value="Nucleotide-bd_a/b_plait_sf"/>
</dbReference>
<dbReference type="InterPro" id="IPR050502">
    <property type="entry name" value="Euk_RNA-bind_prot"/>
</dbReference>
<reference evidence="5" key="1">
    <citation type="journal article" date="2023" name="Plant J.">
        <title>Genome sequences and population genomics provide insights into the demographic history, inbreeding, and mutation load of two 'living fossil' tree species of Dipteronia.</title>
        <authorList>
            <person name="Feng Y."/>
            <person name="Comes H.P."/>
            <person name="Chen J."/>
            <person name="Zhu S."/>
            <person name="Lu R."/>
            <person name="Zhang X."/>
            <person name="Li P."/>
            <person name="Qiu J."/>
            <person name="Olsen K.M."/>
            <person name="Qiu Y."/>
        </authorList>
    </citation>
    <scope>NUCLEOTIDE SEQUENCE</scope>
    <source>
        <strain evidence="5">KIB01</strain>
    </source>
</reference>
<gene>
    <name evidence="5" type="ORF">Ddye_020020</name>
</gene>
<dbReference type="PANTHER" id="PTHR48025:SF17">
    <property type="entry name" value="28 KDA RIBONUCLEOPROTEIN, CHLOROPLASTIC"/>
    <property type="match status" value="1"/>
</dbReference>
<comment type="caution">
    <text evidence="5">The sequence shown here is derived from an EMBL/GenBank/DDBJ whole genome shotgun (WGS) entry which is preliminary data.</text>
</comment>
<feature type="domain" description="RRM" evidence="4">
    <location>
        <begin position="199"/>
        <end position="278"/>
    </location>
</feature>
<evidence type="ECO:0000313" key="5">
    <source>
        <dbReference type="EMBL" id="KAK2644825.1"/>
    </source>
</evidence>
<dbReference type="Gene3D" id="3.30.70.330">
    <property type="match status" value="2"/>
</dbReference>
<feature type="compositionally biased region" description="Polar residues" evidence="3">
    <location>
        <begin position="82"/>
        <end position="97"/>
    </location>
</feature>